<evidence type="ECO:0000313" key="3">
    <source>
        <dbReference type="Proteomes" id="UP001597469"/>
    </source>
</evidence>
<evidence type="ECO:0000313" key="2">
    <source>
        <dbReference type="EMBL" id="MFD2569114.1"/>
    </source>
</evidence>
<proteinExistence type="predicted"/>
<dbReference type="RefSeq" id="WP_381517610.1">
    <property type="nucleotide sequence ID" value="NZ_JBHULN010000001.1"/>
</dbReference>
<dbReference type="InterPro" id="IPR041049">
    <property type="entry name" value="DUF5615"/>
</dbReference>
<feature type="domain" description="DUF5615" evidence="1">
    <location>
        <begin position="1"/>
        <end position="107"/>
    </location>
</feature>
<accession>A0ABW5LYL6</accession>
<gene>
    <name evidence="2" type="ORF">ACFSUS_00625</name>
</gene>
<dbReference type="Pfam" id="PF18480">
    <property type="entry name" value="DUF5615"/>
    <property type="match status" value="1"/>
</dbReference>
<name>A0ABW5LYL6_9BACT</name>
<reference evidence="3" key="1">
    <citation type="journal article" date="2019" name="Int. J. Syst. Evol. Microbiol.">
        <title>The Global Catalogue of Microorganisms (GCM) 10K type strain sequencing project: providing services to taxonomists for standard genome sequencing and annotation.</title>
        <authorList>
            <consortium name="The Broad Institute Genomics Platform"/>
            <consortium name="The Broad Institute Genome Sequencing Center for Infectious Disease"/>
            <person name="Wu L."/>
            <person name="Ma J."/>
        </authorList>
    </citation>
    <scope>NUCLEOTIDE SEQUENCE [LARGE SCALE GENOMIC DNA]</scope>
    <source>
        <strain evidence="3">KCTC 42805</strain>
    </source>
</reference>
<organism evidence="2 3">
    <name type="scientific">Spirosoma soli</name>
    <dbReference type="NCBI Taxonomy" id="1770529"/>
    <lineage>
        <taxon>Bacteria</taxon>
        <taxon>Pseudomonadati</taxon>
        <taxon>Bacteroidota</taxon>
        <taxon>Cytophagia</taxon>
        <taxon>Cytophagales</taxon>
        <taxon>Cytophagaceae</taxon>
        <taxon>Spirosoma</taxon>
    </lineage>
</organism>
<keyword evidence="3" id="KW-1185">Reference proteome</keyword>
<sequence>MKFICDVHIPIKLSKYFVSCGFESQHMTRLLRGDSTTDSDICQYADATDSIVITKDSDFKNSYLLRQTPKKLIRVCLGNIPNESLMDLLAKHLPLIERLNRNDAFYVELHPNNILVFS</sequence>
<protein>
    <submittedName>
        <fullName evidence="2">DUF5615 family PIN-like protein</fullName>
    </submittedName>
</protein>
<evidence type="ECO:0000259" key="1">
    <source>
        <dbReference type="Pfam" id="PF18480"/>
    </source>
</evidence>
<comment type="caution">
    <text evidence="2">The sequence shown here is derived from an EMBL/GenBank/DDBJ whole genome shotgun (WGS) entry which is preliminary data.</text>
</comment>
<dbReference type="EMBL" id="JBHULN010000001">
    <property type="protein sequence ID" value="MFD2569114.1"/>
    <property type="molecule type" value="Genomic_DNA"/>
</dbReference>
<dbReference type="Proteomes" id="UP001597469">
    <property type="component" value="Unassembled WGS sequence"/>
</dbReference>